<evidence type="ECO:0000313" key="2">
    <source>
        <dbReference type="Proteomes" id="UP000189761"/>
    </source>
</evidence>
<keyword evidence="2" id="KW-1185">Reference proteome</keyword>
<dbReference type="Proteomes" id="UP000189761">
    <property type="component" value="Unassembled WGS sequence"/>
</dbReference>
<evidence type="ECO:0000313" key="1">
    <source>
        <dbReference type="EMBL" id="OOP67396.1"/>
    </source>
</evidence>
<dbReference type="InterPro" id="IPR016181">
    <property type="entry name" value="Acyl_CoA_acyltransferase"/>
</dbReference>
<sequence>MDLNIKQNEEVNEVQLRELISLCHEENSLLNLLKSTRLILTVSAHVNNQLVGIIIVWTSSFHPFCMYFRILSHPFYRGWNIEHKLLSELKTLNISTYPFQTSIWETAIHLKTLFETNDFYEIRRTYMPNINVQEIKKLAPFNFKKDKLNITTLHELIKNRELMDKLLHLIRFIYEQTHICNPVAKMDLDEWENILLNDDVILDGSYICLSWDSKDILAYSFLHESYKDTSLELGWCGCKNKQDKKLLQSLVIEQVVFAAEQGFQFIEGEFDTTDEYAMELLNSFPFEPSPTWITYQSAAQ</sequence>
<name>A0A8E2ICG7_9BACI</name>
<gene>
    <name evidence="1" type="ORF">BWZ43_15970</name>
</gene>
<dbReference type="SUPFAM" id="SSF55729">
    <property type="entry name" value="Acyl-CoA N-acyltransferases (Nat)"/>
    <property type="match status" value="1"/>
</dbReference>
<dbReference type="AlphaFoldDB" id="A0A8E2ICG7"/>
<dbReference type="EMBL" id="MTLA01000198">
    <property type="protein sequence ID" value="OOP67396.1"/>
    <property type="molecule type" value="Genomic_DNA"/>
</dbReference>
<comment type="caution">
    <text evidence="1">The sequence shown here is derived from an EMBL/GenBank/DDBJ whole genome shotgun (WGS) entry which is preliminary data.</text>
</comment>
<dbReference type="RefSeq" id="WP_078110683.1">
    <property type="nucleotide sequence ID" value="NZ_MTLA01000198.1"/>
</dbReference>
<reference evidence="1 2" key="1">
    <citation type="submission" date="2017-01" db="EMBL/GenBank/DDBJ databases">
        <title>Draft genome sequence of Bacillus oleronius.</title>
        <authorList>
            <person name="Allam M."/>
        </authorList>
    </citation>
    <scope>NUCLEOTIDE SEQUENCE [LARGE SCALE GENOMIC DNA]</scope>
    <source>
        <strain evidence="1 2">DSM 9356</strain>
    </source>
</reference>
<accession>A0A8E2ICG7</accession>
<organism evidence="1 2">
    <name type="scientific">Heyndrickxia oleronia</name>
    <dbReference type="NCBI Taxonomy" id="38875"/>
    <lineage>
        <taxon>Bacteria</taxon>
        <taxon>Bacillati</taxon>
        <taxon>Bacillota</taxon>
        <taxon>Bacilli</taxon>
        <taxon>Bacillales</taxon>
        <taxon>Bacillaceae</taxon>
        <taxon>Heyndrickxia</taxon>
    </lineage>
</organism>
<protein>
    <submittedName>
        <fullName evidence="1">Uncharacterized protein</fullName>
    </submittedName>
</protein>
<proteinExistence type="predicted"/>